<dbReference type="InterPro" id="IPR023401">
    <property type="entry name" value="ODC_N"/>
</dbReference>
<dbReference type="FunFam" id="3.40.50.720:FF:000311">
    <property type="entry name" value="Ornithine cyclodeaminase"/>
    <property type="match status" value="1"/>
</dbReference>
<dbReference type="Proteomes" id="UP000321491">
    <property type="component" value="Unassembled WGS sequence"/>
</dbReference>
<comment type="similarity">
    <text evidence="1">Belongs to the ornithine cyclodeaminase/mu-crystallin family.</text>
</comment>
<dbReference type="EMBL" id="BJXW01000004">
    <property type="protein sequence ID" value="GEN30041.1"/>
    <property type="molecule type" value="Genomic_DNA"/>
</dbReference>
<keyword evidence="3" id="KW-1185">Reference proteome</keyword>
<dbReference type="PANTHER" id="PTHR13812:SF19">
    <property type="entry name" value="KETIMINE REDUCTASE MU-CRYSTALLIN"/>
    <property type="match status" value="1"/>
</dbReference>
<dbReference type="GO" id="GO:0019752">
    <property type="term" value="P:carboxylic acid metabolic process"/>
    <property type="evidence" value="ECO:0007669"/>
    <property type="project" value="UniProtKB-ARBA"/>
</dbReference>
<protein>
    <submittedName>
        <fullName evidence="2">Ornithine cyclodeaminase</fullName>
    </submittedName>
</protein>
<dbReference type="PIRSF" id="PIRSF001439">
    <property type="entry name" value="CryM"/>
    <property type="match status" value="1"/>
</dbReference>
<evidence type="ECO:0000313" key="3">
    <source>
        <dbReference type="Proteomes" id="UP000321491"/>
    </source>
</evidence>
<dbReference type="GO" id="GO:0016491">
    <property type="term" value="F:oxidoreductase activity"/>
    <property type="evidence" value="ECO:0007669"/>
    <property type="project" value="UniProtKB-ARBA"/>
</dbReference>
<reference evidence="2 3" key="1">
    <citation type="submission" date="2019-07" db="EMBL/GenBank/DDBJ databases">
        <title>Whole genome shotgun sequence of Cerasibacillus quisquiliarum NBRC 102429.</title>
        <authorList>
            <person name="Hosoyama A."/>
            <person name="Uohara A."/>
            <person name="Ohji S."/>
            <person name="Ichikawa N."/>
        </authorList>
    </citation>
    <scope>NUCLEOTIDE SEQUENCE [LARGE SCALE GENOMIC DNA]</scope>
    <source>
        <strain evidence="2 3">NBRC 102429</strain>
    </source>
</reference>
<sequence>MIILSEHEIMKHYRMSEAVQDLEAGLMSMNEGKIDNPHRTVIEYPEQHASILYMPSSNQEERIAGIKTVSIFPENTQVGKPTTQGVLLLTDTRNGEHVCLMNASYLTRLRTGALSGVATKRLARKDARVLGVIGTGGMAFEQVLGVLEVREIEKLIMFNRTREKADKFKEKLQRFGVKQDIVVVDHVDEVVLASDIINCATRSHTPVFDGKLLKKGTHINGVGSYLPSMREVDEETILKSDKIVVDDMHGAKEEAGELIDAAQKGAWSFDKIYGELRQLLGKSTHRETDDEITFFKSVGAAYFDMAVAQGVYRAAKEKQFGITVTV</sequence>
<organism evidence="2 3">
    <name type="scientific">Cerasibacillus quisquiliarum</name>
    <dbReference type="NCBI Taxonomy" id="227865"/>
    <lineage>
        <taxon>Bacteria</taxon>
        <taxon>Bacillati</taxon>
        <taxon>Bacillota</taxon>
        <taxon>Bacilli</taxon>
        <taxon>Bacillales</taxon>
        <taxon>Bacillaceae</taxon>
        <taxon>Cerasibacillus</taxon>
    </lineage>
</organism>
<dbReference type="Pfam" id="PF02423">
    <property type="entry name" value="OCD_Mu_crystall"/>
    <property type="match status" value="1"/>
</dbReference>
<dbReference type="Gene3D" id="3.30.1780.10">
    <property type="entry name" value="ornithine cyclodeaminase, domain 1"/>
    <property type="match status" value="1"/>
</dbReference>
<proteinExistence type="inferred from homology"/>
<name>A0A511UVW3_9BACI</name>
<dbReference type="InterPro" id="IPR003462">
    <property type="entry name" value="ODC_Mu_crystall"/>
</dbReference>
<dbReference type="AlphaFoldDB" id="A0A511UVW3"/>
<dbReference type="RefSeq" id="WP_146934850.1">
    <property type="nucleotide sequence ID" value="NZ_BJXW01000004.1"/>
</dbReference>
<dbReference type="OrthoDB" id="9792005at2"/>
<dbReference type="PANTHER" id="PTHR13812">
    <property type="entry name" value="KETIMINE REDUCTASE MU-CRYSTALLIN"/>
    <property type="match status" value="1"/>
</dbReference>
<evidence type="ECO:0000313" key="2">
    <source>
        <dbReference type="EMBL" id="GEN30041.1"/>
    </source>
</evidence>
<dbReference type="Gene3D" id="3.40.50.720">
    <property type="entry name" value="NAD(P)-binding Rossmann-like Domain"/>
    <property type="match status" value="1"/>
</dbReference>
<evidence type="ECO:0000256" key="1">
    <source>
        <dbReference type="ARBA" id="ARBA00008903"/>
    </source>
</evidence>
<accession>A0A511UVW3</accession>
<dbReference type="GO" id="GO:0005737">
    <property type="term" value="C:cytoplasm"/>
    <property type="evidence" value="ECO:0007669"/>
    <property type="project" value="TreeGrafter"/>
</dbReference>
<dbReference type="SUPFAM" id="SSF51735">
    <property type="entry name" value="NAD(P)-binding Rossmann-fold domains"/>
    <property type="match status" value="1"/>
</dbReference>
<comment type="caution">
    <text evidence="2">The sequence shown here is derived from an EMBL/GenBank/DDBJ whole genome shotgun (WGS) entry which is preliminary data.</text>
</comment>
<gene>
    <name evidence="2" type="ORF">CQU01_02790</name>
</gene>
<dbReference type="InterPro" id="IPR036291">
    <property type="entry name" value="NAD(P)-bd_dom_sf"/>
</dbReference>